<evidence type="ECO:0000256" key="1">
    <source>
        <dbReference type="SAM" id="MobiDB-lite"/>
    </source>
</evidence>
<evidence type="ECO:0000313" key="4">
    <source>
        <dbReference type="Proteomes" id="UP001603978"/>
    </source>
</evidence>
<name>A0ABW7ATU0_9ACTN</name>
<dbReference type="Proteomes" id="UP001603978">
    <property type="component" value="Unassembled WGS sequence"/>
</dbReference>
<feature type="compositionally biased region" description="Polar residues" evidence="1">
    <location>
        <begin position="181"/>
        <end position="192"/>
    </location>
</feature>
<feature type="region of interest" description="Disordered" evidence="1">
    <location>
        <begin position="63"/>
        <end position="102"/>
    </location>
</feature>
<evidence type="ECO:0000259" key="2">
    <source>
        <dbReference type="Pfam" id="PF00732"/>
    </source>
</evidence>
<feature type="domain" description="Glucose-methanol-choline oxidoreductase N-terminal" evidence="2">
    <location>
        <begin position="4"/>
        <end position="55"/>
    </location>
</feature>
<organism evidence="3 4">
    <name type="scientific">Nonomuraea marmarensis</name>
    <dbReference type="NCBI Taxonomy" id="3351344"/>
    <lineage>
        <taxon>Bacteria</taxon>
        <taxon>Bacillati</taxon>
        <taxon>Actinomycetota</taxon>
        <taxon>Actinomycetes</taxon>
        <taxon>Streptosporangiales</taxon>
        <taxon>Streptosporangiaceae</taxon>
        <taxon>Nonomuraea</taxon>
    </lineage>
</organism>
<comment type="caution">
    <text evidence="3">The sequence shown here is derived from an EMBL/GenBank/DDBJ whole genome shotgun (WGS) entry which is preliminary data.</text>
</comment>
<dbReference type="InterPro" id="IPR036188">
    <property type="entry name" value="FAD/NAD-bd_sf"/>
</dbReference>
<evidence type="ECO:0000313" key="3">
    <source>
        <dbReference type="EMBL" id="MFG1710474.1"/>
    </source>
</evidence>
<protein>
    <submittedName>
        <fullName evidence="3">GMC family oxidoreductase N-terminal domain-containing protein</fullName>
    </submittedName>
</protein>
<dbReference type="SUPFAM" id="SSF51905">
    <property type="entry name" value="FAD/NAD(P)-binding domain"/>
    <property type="match status" value="1"/>
</dbReference>
<gene>
    <name evidence="3" type="ORF">ACFLIM_45640</name>
</gene>
<feature type="region of interest" description="Disordered" evidence="1">
    <location>
        <begin position="163"/>
        <end position="192"/>
    </location>
</feature>
<dbReference type="Gene3D" id="3.50.50.60">
    <property type="entry name" value="FAD/NAD(P)-binding domain"/>
    <property type="match status" value="1"/>
</dbReference>
<dbReference type="Pfam" id="PF00732">
    <property type="entry name" value="GMC_oxred_N"/>
    <property type="match status" value="1"/>
</dbReference>
<dbReference type="InterPro" id="IPR000172">
    <property type="entry name" value="GMC_OxRdtase_N"/>
</dbReference>
<accession>A0ABW7ATU0</accession>
<proteinExistence type="predicted"/>
<dbReference type="RefSeq" id="WP_393176304.1">
    <property type="nucleotide sequence ID" value="NZ_JBICRM010000049.1"/>
</dbReference>
<sequence length="192" mass="20948">MAWDRAGLDVFADSHVERIVIRDGRAVGVVVDGEELRAERVILAAGALGTPAILWRPDRPGCRAAPAGHRGPRGPARGRRGTGQPAAHRRVPGPQAGWENEGASTGQIVLRTTSSGAHRRENDMYYAMANRFDLAHHFPELRKDADGSIVFGVMAVARRAHSRAGASPCRRRTRPYRPASTWDTCPTSRTTR</sequence>
<feature type="compositionally biased region" description="Basic residues" evidence="1">
    <location>
        <begin position="70"/>
        <end position="80"/>
    </location>
</feature>
<reference evidence="3 4" key="1">
    <citation type="submission" date="2024-10" db="EMBL/GenBank/DDBJ databases">
        <authorList>
            <person name="Topkara A.R."/>
            <person name="Saygin H."/>
        </authorList>
    </citation>
    <scope>NUCLEOTIDE SEQUENCE [LARGE SCALE GENOMIC DNA]</scope>
    <source>
        <strain evidence="3 4">M3C6</strain>
    </source>
</reference>
<keyword evidence="4" id="KW-1185">Reference proteome</keyword>
<dbReference type="EMBL" id="JBICRM010000049">
    <property type="protein sequence ID" value="MFG1710474.1"/>
    <property type="molecule type" value="Genomic_DNA"/>
</dbReference>